<dbReference type="GO" id="GO:0006396">
    <property type="term" value="P:RNA processing"/>
    <property type="evidence" value="ECO:0007669"/>
    <property type="project" value="UniProtKB-ARBA"/>
</dbReference>
<dbReference type="Pfam" id="PF01479">
    <property type="entry name" value="S4"/>
    <property type="match status" value="1"/>
</dbReference>
<gene>
    <name evidence="12" type="ORF">CKY39_04355</name>
</gene>
<dbReference type="PROSITE" id="PS50889">
    <property type="entry name" value="S4"/>
    <property type="match status" value="1"/>
</dbReference>
<evidence type="ECO:0000256" key="4">
    <source>
        <dbReference type="ARBA" id="ARBA00039989"/>
    </source>
</evidence>
<accession>A0A250DE45</accession>
<dbReference type="KEGG" id="vbo:CKY39_04355"/>
<evidence type="ECO:0000256" key="8">
    <source>
        <dbReference type="ARBA" id="ARBA00042890"/>
    </source>
</evidence>
<dbReference type="InterPro" id="IPR036986">
    <property type="entry name" value="S4_RNA-bd_sf"/>
</dbReference>
<evidence type="ECO:0000313" key="12">
    <source>
        <dbReference type="EMBL" id="ATA52532.1"/>
    </source>
</evidence>
<evidence type="ECO:0000256" key="9">
    <source>
        <dbReference type="ARBA" id="ARBA00043147"/>
    </source>
</evidence>
<evidence type="ECO:0000256" key="1">
    <source>
        <dbReference type="ARBA" id="ARBA00036390"/>
    </source>
</evidence>
<dbReference type="SMART" id="SM00363">
    <property type="entry name" value="S4"/>
    <property type="match status" value="1"/>
</dbReference>
<dbReference type="SUPFAM" id="SSF55120">
    <property type="entry name" value="Pseudouridine synthase"/>
    <property type="match status" value="1"/>
</dbReference>
<evidence type="ECO:0000256" key="6">
    <source>
        <dbReference type="ARBA" id="ARBA00041697"/>
    </source>
</evidence>
<dbReference type="InterPro" id="IPR020103">
    <property type="entry name" value="PsdUridine_synth_cat_dom_sf"/>
</dbReference>
<comment type="catalytic activity">
    <reaction evidence="1">
        <text>uridine(35) in tRNA(Tyr) = pseudouridine(35) in tRNA(Tyr)</text>
        <dbReference type="Rhea" id="RHEA:60556"/>
        <dbReference type="Rhea" id="RHEA-COMP:15607"/>
        <dbReference type="Rhea" id="RHEA-COMP:15608"/>
        <dbReference type="ChEBI" id="CHEBI:65314"/>
        <dbReference type="ChEBI" id="CHEBI:65315"/>
    </reaction>
</comment>
<evidence type="ECO:0000256" key="5">
    <source>
        <dbReference type="ARBA" id="ARBA00041420"/>
    </source>
</evidence>
<evidence type="ECO:0000313" key="13">
    <source>
        <dbReference type="Proteomes" id="UP000217154"/>
    </source>
</evidence>
<comment type="catalytic activity">
    <reaction evidence="2">
        <text>uridine(2604) in 23S rRNA = pseudouridine(2604) in 23S rRNA</text>
        <dbReference type="Rhea" id="RHEA:38875"/>
        <dbReference type="Rhea" id="RHEA-COMP:10093"/>
        <dbReference type="Rhea" id="RHEA-COMP:10094"/>
        <dbReference type="ChEBI" id="CHEBI:65314"/>
        <dbReference type="ChEBI" id="CHEBI:65315"/>
        <dbReference type="EC" id="5.4.99.21"/>
    </reaction>
</comment>
<dbReference type="Proteomes" id="UP000217154">
    <property type="component" value="Chromosome"/>
</dbReference>
<dbReference type="EC" id="5.4.99.21" evidence="3"/>
<dbReference type="GO" id="GO:0160138">
    <property type="term" value="F:23S rRNA pseudouridine(2604) synthase activity"/>
    <property type="evidence" value="ECO:0007669"/>
    <property type="project" value="UniProtKB-EC"/>
</dbReference>
<sequence length="242" mass="26623">MNRSNRPSAPDDEGVRLAKRVAALAQVSRREAELLIENGAVRVDGVPALLPQSRVQPHQQVEIAAGARPEPVVPVTMVLYKPAGMPTDNAHQLLVAANHHEPEREGQRFLPAHARSQRCMTPLETGASGLVAYTQEWRIERKLQEDAGILEHEVMVDVAGPVSPEVLARLERSPARVSIGRQSPEQTGLRFALKGARPGQIAHICDGVNLRIVAMRRLRVGRVSLAGLQPGQWRYLAPNERF</sequence>
<name>A0A250DE45_9BURK</name>
<dbReference type="AlphaFoldDB" id="A0A250DE45"/>
<proteinExistence type="predicted"/>
<dbReference type="RefSeq" id="WP_095743578.1">
    <property type="nucleotide sequence ID" value="NZ_CP023284.1"/>
</dbReference>
<evidence type="ECO:0000256" key="3">
    <source>
        <dbReference type="ARBA" id="ARBA00038922"/>
    </source>
</evidence>
<dbReference type="InterPro" id="IPR050343">
    <property type="entry name" value="RsuA_PseudoU_synthase"/>
</dbReference>
<feature type="domain" description="RNA-binding S4" evidence="11">
    <location>
        <begin position="15"/>
        <end position="76"/>
    </location>
</feature>
<protein>
    <recommendedName>
        <fullName evidence="4">Dual-specificity RNA pseudouridine synthase RluF</fullName>
        <ecNumber evidence="3">5.4.99.21</ecNumber>
    </recommendedName>
    <alternativeName>
        <fullName evidence="6">23S rRNA pseudouridine(2604) synthase</fullName>
    </alternativeName>
    <alternativeName>
        <fullName evidence="8">Ribosomal large subunit pseudouridine synthase F</fullName>
    </alternativeName>
    <alternativeName>
        <fullName evidence="7">rRNA pseudouridylate synthase F</fullName>
    </alternativeName>
    <alternativeName>
        <fullName evidence="9">rRNA-uridine isomerase F</fullName>
    </alternativeName>
    <alternativeName>
        <fullName evidence="5">tRNA(Tyr) pseudouridine(35) synthase</fullName>
    </alternativeName>
</protein>
<dbReference type="GO" id="GO:0001522">
    <property type="term" value="P:pseudouridine synthesis"/>
    <property type="evidence" value="ECO:0007669"/>
    <property type="project" value="InterPro"/>
</dbReference>
<dbReference type="Gene3D" id="3.10.290.10">
    <property type="entry name" value="RNA-binding S4 domain"/>
    <property type="match status" value="1"/>
</dbReference>
<evidence type="ECO:0000256" key="2">
    <source>
        <dbReference type="ARBA" id="ARBA00036535"/>
    </source>
</evidence>
<reference evidence="12 13" key="1">
    <citation type="submission" date="2017-09" db="EMBL/GenBank/DDBJ databases">
        <title>The diverse metabolic capabilities of V. boronicumulans make it an excellent choice for continued studies on novel biodegradation.</title>
        <authorList>
            <person name="Sun S."/>
        </authorList>
    </citation>
    <scope>NUCLEOTIDE SEQUENCE [LARGE SCALE GENOMIC DNA]</scope>
    <source>
        <strain evidence="12 13">J1</strain>
    </source>
</reference>
<evidence type="ECO:0000256" key="7">
    <source>
        <dbReference type="ARBA" id="ARBA00042843"/>
    </source>
</evidence>
<dbReference type="CDD" id="cd00165">
    <property type="entry name" value="S4"/>
    <property type="match status" value="1"/>
</dbReference>
<evidence type="ECO:0000259" key="11">
    <source>
        <dbReference type="SMART" id="SM00363"/>
    </source>
</evidence>
<dbReference type="GO" id="GO:0003723">
    <property type="term" value="F:RNA binding"/>
    <property type="evidence" value="ECO:0007669"/>
    <property type="project" value="UniProtKB-KW"/>
</dbReference>
<dbReference type="SUPFAM" id="SSF55174">
    <property type="entry name" value="Alpha-L RNA-binding motif"/>
    <property type="match status" value="1"/>
</dbReference>
<dbReference type="PANTHER" id="PTHR47683">
    <property type="entry name" value="PSEUDOURIDINE SYNTHASE FAMILY PROTEIN-RELATED"/>
    <property type="match status" value="1"/>
</dbReference>
<evidence type="ECO:0000256" key="10">
    <source>
        <dbReference type="PROSITE-ProRule" id="PRU00182"/>
    </source>
</evidence>
<dbReference type="Gene3D" id="3.30.2350.10">
    <property type="entry name" value="Pseudouridine synthase"/>
    <property type="match status" value="1"/>
</dbReference>
<dbReference type="PANTHER" id="PTHR47683:SF2">
    <property type="entry name" value="RNA-BINDING S4 DOMAIN-CONTAINING PROTEIN"/>
    <property type="match status" value="1"/>
</dbReference>
<organism evidence="12 13">
    <name type="scientific">Variovorax boronicumulans</name>
    <dbReference type="NCBI Taxonomy" id="436515"/>
    <lineage>
        <taxon>Bacteria</taxon>
        <taxon>Pseudomonadati</taxon>
        <taxon>Pseudomonadota</taxon>
        <taxon>Betaproteobacteria</taxon>
        <taxon>Burkholderiales</taxon>
        <taxon>Comamonadaceae</taxon>
        <taxon>Variovorax</taxon>
    </lineage>
</organism>
<keyword evidence="10" id="KW-0694">RNA-binding</keyword>
<dbReference type="InterPro" id="IPR002942">
    <property type="entry name" value="S4_RNA-bd"/>
</dbReference>
<dbReference type="EMBL" id="CP023284">
    <property type="protein sequence ID" value="ATA52532.1"/>
    <property type="molecule type" value="Genomic_DNA"/>
</dbReference>